<sequence>MDVSGLEEMDSHLRVNPELSESLSLQHTVAANLKRGEVQRGVLCRSEGFEAGGLLSPVNVGSSSFTQSLLLTFQRTEPCANTPGPPDGRAREDGARAKDTDEEEEEEGQEGTTNQEEHHFRHQNVKIPSGSFSPSHQQRVSEFGLMDSVT</sequence>
<proteinExistence type="predicted"/>
<feature type="compositionally biased region" description="Acidic residues" evidence="1">
    <location>
        <begin position="100"/>
        <end position="109"/>
    </location>
</feature>
<accession>A0AAV1G606</accession>
<dbReference type="Proteomes" id="UP001178508">
    <property type="component" value="Chromosome 11"/>
</dbReference>
<reference evidence="2" key="1">
    <citation type="submission" date="2023-08" db="EMBL/GenBank/DDBJ databases">
        <authorList>
            <person name="Alioto T."/>
            <person name="Alioto T."/>
            <person name="Gomez Garrido J."/>
        </authorList>
    </citation>
    <scope>NUCLEOTIDE SEQUENCE</scope>
</reference>
<dbReference type="EMBL" id="OY660874">
    <property type="protein sequence ID" value="CAJ1067832.1"/>
    <property type="molecule type" value="Genomic_DNA"/>
</dbReference>
<organism evidence="2 3">
    <name type="scientific">Xyrichtys novacula</name>
    <name type="common">Pearly razorfish</name>
    <name type="synonym">Hemipteronotus novacula</name>
    <dbReference type="NCBI Taxonomy" id="13765"/>
    <lineage>
        <taxon>Eukaryota</taxon>
        <taxon>Metazoa</taxon>
        <taxon>Chordata</taxon>
        <taxon>Craniata</taxon>
        <taxon>Vertebrata</taxon>
        <taxon>Euteleostomi</taxon>
        <taxon>Actinopterygii</taxon>
        <taxon>Neopterygii</taxon>
        <taxon>Teleostei</taxon>
        <taxon>Neoteleostei</taxon>
        <taxon>Acanthomorphata</taxon>
        <taxon>Eupercaria</taxon>
        <taxon>Labriformes</taxon>
        <taxon>Labridae</taxon>
        <taxon>Xyrichtys</taxon>
    </lineage>
</organism>
<feature type="region of interest" description="Disordered" evidence="1">
    <location>
        <begin position="75"/>
        <end position="150"/>
    </location>
</feature>
<dbReference type="AlphaFoldDB" id="A0AAV1G606"/>
<name>A0AAV1G606_XYRNO</name>
<evidence type="ECO:0000313" key="2">
    <source>
        <dbReference type="EMBL" id="CAJ1067832.1"/>
    </source>
</evidence>
<feature type="compositionally biased region" description="Polar residues" evidence="1">
    <location>
        <begin position="130"/>
        <end position="140"/>
    </location>
</feature>
<evidence type="ECO:0000313" key="3">
    <source>
        <dbReference type="Proteomes" id="UP001178508"/>
    </source>
</evidence>
<feature type="compositionally biased region" description="Basic and acidic residues" evidence="1">
    <location>
        <begin position="88"/>
        <end position="99"/>
    </location>
</feature>
<keyword evidence="3" id="KW-1185">Reference proteome</keyword>
<evidence type="ECO:0000256" key="1">
    <source>
        <dbReference type="SAM" id="MobiDB-lite"/>
    </source>
</evidence>
<gene>
    <name evidence="2" type="ORF">XNOV1_A039109</name>
</gene>
<protein>
    <submittedName>
        <fullName evidence="2">Uncharacterized protein</fullName>
    </submittedName>
</protein>